<accession>D3AZA4</accession>
<dbReference type="GeneID" id="31356972"/>
<protein>
    <submittedName>
        <fullName evidence="2">Uncharacterized protein</fullName>
    </submittedName>
</protein>
<organism evidence="2 3">
    <name type="scientific">Heterostelium pallidum (strain ATCC 26659 / Pp 5 / PN500)</name>
    <name type="common">Cellular slime mold</name>
    <name type="synonym">Polysphondylium pallidum</name>
    <dbReference type="NCBI Taxonomy" id="670386"/>
    <lineage>
        <taxon>Eukaryota</taxon>
        <taxon>Amoebozoa</taxon>
        <taxon>Evosea</taxon>
        <taxon>Eumycetozoa</taxon>
        <taxon>Dictyostelia</taxon>
        <taxon>Acytosteliales</taxon>
        <taxon>Acytosteliaceae</taxon>
        <taxon>Heterostelium</taxon>
    </lineage>
</organism>
<gene>
    <name evidence="2" type="ORF">PPL_01444</name>
</gene>
<feature type="region of interest" description="Disordered" evidence="1">
    <location>
        <begin position="176"/>
        <end position="197"/>
    </location>
</feature>
<comment type="caution">
    <text evidence="2">The sequence shown here is derived from an EMBL/GenBank/DDBJ whole genome shotgun (WGS) entry which is preliminary data.</text>
</comment>
<keyword evidence="3" id="KW-1185">Reference proteome</keyword>
<reference evidence="2 3" key="1">
    <citation type="journal article" date="2011" name="Genome Res.">
        <title>Phylogeny-wide analysis of social amoeba genomes highlights ancient origins for complex intercellular communication.</title>
        <authorList>
            <person name="Heidel A.J."/>
            <person name="Lawal H.M."/>
            <person name="Felder M."/>
            <person name="Schilde C."/>
            <person name="Helps N.R."/>
            <person name="Tunggal B."/>
            <person name="Rivero F."/>
            <person name="John U."/>
            <person name="Schleicher M."/>
            <person name="Eichinger L."/>
            <person name="Platzer M."/>
            <person name="Noegel A.A."/>
            <person name="Schaap P."/>
            <person name="Gloeckner G."/>
        </authorList>
    </citation>
    <scope>NUCLEOTIDE SEQUENCE [LARGE SCALE GENOMIC DNA]</scope>
    <source>
        <strain evidence="3">ATCC 26659 / Pp 5 / PN500</strain>
    </source>
</reference>
<dbReference type="Proteomes" id="UP000001396">
    <property type="component" value="Unassembled WGS sequence"/>
</dbReference>
<dbReference type="AlphaFoldDB" id="D3AZA4"/>
<evidence type="ECO:0000313" key="2">
    <source>
        <dbReference type="EMBL" id="EFA85487.1"/>
    </source>
</evidence>
<feature type="compositionally biased region" description="Low complexity" evidence="1">
    <location>
        <begin position="176"/>
        <end position="189"/>
    </location>
</feature>
<feature type="region of interest" description="Disordered" evidence="1">
    <location>
        <begin position="74"/>
        <end position="103"/>
    </location>
</feature>
<dbReference type="InParanoid" id="D3AZA4"/>
<feature type="compositionally biased region" description="Polar residues" evidence="1">
    <location>
        <begin position="74"/>
        <end position="86"/>
    </location>
</feature>
<name>D3AZA4_HETP5</name>
<sequence>MESENQPPNKKNQKYQYKNNNRYNTNYKNQNYLKPRSYIPKTIKNVETETATTTTTSTTTPTSAPTTLSLEFVTSPNTENSKSLESGDTIHSPRSSTDDTPIKTECNTFENLNELQQPESPLNSQDVIDYSLNSLSDAFECQSVGSSHNNNNNNYRYNYKSTKSKAFKKNFKNNNTTQLHQTSSSSSPPNYVSANPHQTTIQNQNAPPPQGYHPIYFYPQIYYDPVSQAPYFQVPSFALIPLPYNPYYDQNNQLPPHIYHQVPPQYQNDRYLQLFSSQVNFIPTKNQYNNNNNNNNSNNNTDEIVLKKSSSRTSLTLKGPIEDLIFDMVPE</sequence>
<proteinExistence type="predicted"/>
<dbReference type="EMBL" id="ADBJ01000007">
    <property type="protein sequence ID" value="EFA85487.1"/>
    <property type="molecule type" value="Genomic_DNA"/>
</dbReference>
<evidence type="ECO:0000256" key="1">
    <source>
        <dbReference type="SAM" id="MobiDB-lite"/>
    </source>
</evidence>
<evidence type="ECO:0000313" key="3">
    <source>
        <dbReference type="Proteomes" id="UP000001396"/>
    </source>
</evidence>
<dbReference type="RefSeq" id="XP_020437595.1">
    <property type="nucleotide sequence ID" value="XM_020572452.1"/>
</dbReference>
<feature type="region of interest" description="Disordered" evidence="1">
    <location>
        <begin position="1"/>
        <end position="28"/>
    </location>
</feature>